<accession>A0A8R1DEG5</accession>
<organism evidence="1 2">
    <name type="scientific">Caenorhabditis japonica</name>
    <dbReference type="NCBI Taxonomy" id="281687"/>
    <lineage>
        <taxon>Eukaryota</taxon>
        <taxon>Metazoa</taxon>
        <taxon>Ecdysozoa</taxon>
        <taxon>Nematoda</taxon>
        <taxon>Chromadorea</taxon>
        <taxon>Rhabditida</taxon>
        <taxon>Rhabditina</taxon>
        <taxon>Rhabditomorpha</taxon>
        <taxon>Rhabditoidea</taxon>
        <taxon>Rhabditidae</taxon>
        <taxon>Peloderinae</taxon>
        <taxon>Caenorhabditis</taxon>
    </lineage>
</organism>
<dbReference type="Proteomes" id="UP000005237">
    <property type="component" value="Unassembled WGS sequence"/>
</dbReference>
<proteinExistence type="predicted"/>
<keyword evidence="2" id="KW-1185">Reference proteome</keyword>
<dbReference type="AlphaFoldDB" id="A0A8R1DEG5"/>
<protein>
    <submittedName>
        <fullName evidence="1">Uncharacterized protein</fullName>
    </submittedName>
</protein>
<evidence type="ECO:0000313" key="2">
    <source>
        <dbReference type="Proteomes" id="UP000005237"/>
    </source>
</evidence>
<reference evidence="2" key="1">
    <citation type="submission" date="2010-08" db="EMBL/GenBank/DDBJ databases">
        <authorList>
            <consortium name="Caenorhabditis japonica Sequencing Consortium"/>
            <person name="Wilson R.K."/>
        </authorList>
    </citation>
    <scope>NUCLEOTIDE SEQUENCE [LARGE SCALE GENOMIC DNA]</scope>
    <source>
        <strain evidence="2">DF5081</strain>
    </source>
</reference>
<reference evidence="1" key="2">
    <citation type="submission" date="2022-06" db="UniProtKB">
        <authorList>
            <consortium name="EnsemblMetazoa"/>
        </authorList>
    </citation>
    <scope>IDENTIFICATION</scope>
    <source>
        <strain evidence="1">DF5081</strain>
    </source>
</reference>
<evidence type="ECO:0000313" key="1">
    <source>
        <dbReference type="EnsemblMetazoa" id="CJA00169.1"/>
    </source>
</evidence>
<sequence>MPFRHMLSTIQKSTNVAEDFEPVCQKVLEHEYPSAVSHKNEHRSWYEVLNECQYGDESPEMEAANQKHRARKEMCNNALVLMEKLSGGSSIIEKRMEFKRQIMVRNSQKGVKLSDHPRWKVFSQYSAKQKARWLELFDKSENRGSTMEDAAVTAFTTLSNEILGEMEAKERNIKRKKNREEPLTKRVKIH</sequence>
<name>A0A8R1DEG5_CAEJA</name>
<dbReference type="EnsemblMetazoa" id="CJA00169.1">
    <property type="protein sequence ID" value="CJA00169.1"/>
    <property type="gene ID" value="WBGene00119373"/>
</dbReference>